<protein>
    <submittedName>
        <fullName evidence="6">Putative branched-chain amino acid aminotransferase</fullName>
        <ecNumber evidence="6">2.6.1.42</ecNumber>
    </submittedName>
</protein>
<proteinExistence type="inferred from homology"/>
<evidence type="ECO:0000313" key="7">
    <source>
        <dbReference type="Proteomes" id="UP000054516"/>
    </source>
</evidence>
<evidence type="ECO:0000256" key="3">
    <source>
        <dbReference type="ARBA" id="ARBA00022576"/>
    </source>
</evidence>
<dbReference type="Gene3D" id="3.30.470.10">
    <property type="match status" value="1"/>
</dbReference>
<dbReference type="InterPro" id="IPR005786">
    <property type="entry name" value="B_amino_transII"/>
</dbReference>
<dbReference type="STRING" id="77044.A0A1W2TG55"/>
<dbReference type="PANTHER" id="PTHR42825:SF2">
    <property type="entry name" value="BRANCHED-CHAIN-AMINO-ACID AMINOTRANSFERASE 3, CHLOROPLASTIC-RELATED"/>
    <property type="match status" value="1"/>
</dbReference>
<evidence type="ECO:0000313" key="6">
    <source>
        <dbReference type="EMBL" id="GAP87066.2"/>
    </source>
</evidence>
<keyword evidence="3 6" id="KW-0032">Aminotransferase</keyword>
<sequence length="222" mass="24376">MSTSKFSPKQTSIPPPNPNYEWGVYDSKKNNVAGHVICTFTPENGWSKPEFVESPYLRVHGLAPGLHYGQQVYEGLQARRTVDNDVLIFRARANARRMATSAVAVSMPPVPEDLFLDCVHMAVALNAEYLPPADFAGSLYIRPAQFGSGCQIGLEPPDEFQFVVFVQPHIAFHGHGALRALVAEDFDRAATRGTGSVKVGGNYAPVIRKYPLCNHRVHGVLT</sequence>
<keyword evidence="5" id="KW-0663">Pyridoxal phosphate</keyword>
<dbReference type="AlphaFoldDB" id="A0A1W2TG55"/>
<dbReference type="InterPro" id="IPR043132">
    <property type="entry name" value="BCAT-like_C"/>
</dbReference>
<dbReference type="GO" id="GO:0004084">
    <property type="term" value="F:branched-chain-amino-acid transaminase activity"/>
    <property type="evidence" value="ECO:0007669"/>
    <property type="project" value="UniProtKB-EC"/>
</dbReference>
<evidence type="ECO:0000256" key="4">
    <source>
        <dbReference type="ARBA" id="ARBA00022679"/>
    </source>
</evidence>
<keyword evidence="7" id="KW-1185">Reference proteome</keyword>
<evidence type="ECO:0000256" key="1">
    <source>
        <dbReference type="ARBA" id="ARBA00001933"/>
    </source>
</evidence>
<dbReference type="EMBL" id="DF977470">
    <property type="protein sequence ID" value="GAP87066.2"/>
    <property type="molecule type" value="Genomic_DNA"/>
</dbReference>
<dbReference type="PANTHER" id="PTHR42825">
    <property type="entry name" value="AMINO ACID AMINOTRANSFERASE"/>
    <property type="match status" value="1"/>
</dbReference>
<dbReference type="Gene3D" id="3.20.10.10">
    <property type="entry name" value="D-amino Acid Aminotransferase, subunit A, domain 2"/>
    <property type="match status" value="1"/>
</dbReference>
<reference evidence="6" key="1">
    <citation type="submission" date="2016-03" db="EMBL/GenBank/DDBJ databases">
        <title>Draft genome sequence of Rosellinia necatrix.</title>
        <authorList>
            <person name="Kanematsu S."/>
        </authorList>
    </citation>
    <scope>NUCLEOTIDE SEQUENCE [LARGE SCALE GENOMIC DNA]</scope>
    <source>
        <strain evidence="6">W97</strain>
    </source>
</reference>
<gene>
    <name evidence="6" type="ORF">SAMD00023353_2500710</name>
</gene>
<dbReference type="InterPro" id="IPR043131">
    <property type="entry name" value="BCAT-like_N"/>
</dbReference>
<comment type="cofactor">
    <cofactor evidence="1">
        <name>pyridoxal 5'-phosphate</name>
        <dbReference type="ChEBI" id="CHEBI:597326"/>
    </cofactor>
</comment>
<organism evidence="6">
    <name type="scientific">Rosellinia necatrix</name>
    <name type="common">White root-rot fungus</name>
    <dbReference type="NCBI Taxonomy" id="77044"/>
    <lineage>
        <taxon>Eukaryota</taxon>
        <taxon>Fungi</taxon>
        <taxon>Dikarya</taxon>
        <taxon>Ascomycota</taxon>
        <taxon>Pezizomycotina</taxon>
        <taxon>Sordariomycetes</taxon>
        <taxon>Xylariomycetidae</taxon>
        <taxon>Xylariales</taxon>
        <taxon>Xylariaceae</taxon>
        <taxon>Rosellinia</taxon>
    </lineage>
</organism>
<evidence type="ECO:0000256" key="2">
    <source>
        <dbReference type="ARBA" id="ARBA00009320"/>
    </source>
</evidence>
<dbReference type="GO" id="GO:0009081">
    <property type="term" value="P:branched-chain amino acid metabolic process"/>
    <property type="evidence" value="ECO:0007669"/>
    <property type="project" value="InterPro"/>
</dbReference>
<accession>A0A1W2TG55</accession>
<evidence type="ECO:0000256" key="5">
    <source>
        <dbReference type="ARBA" id="ARBA00022898"/>
    </source>
</evidence>
<dbReference type="InterPro" id="IPR036038">
    <property type="entry name" value="Aminotransferase-like"/>
</dbReference>
<dbReference type="EC" id="2.6.1.42" evidence="6"/>
<name>A0A1W2TG55_ROSNE</name>
<comment type="similarity">
    <text evidence="2">Belongs to the class-IV pyridoxal-phosphate-dependent aminotransferase family.</text>
</comment>
<dbReference type="SUPFAM" id="SSF56752">
    <property type="entry name" value="D-aminoacid aminotransferase-like PLP-dependent enzymes"/>
    <property type="match status" value="1"/>
</dbReference>
<keyword evidence="4 6" id="KW-0808">Transferase</keyword>
<dbReference type="Proteomes" id="UP000054516">
    <property type="component" value="Unassembled WGS sequence"/>
</dbReference>
<dbReference type="OrthoDB" id="409992at2759"/>